<name>A0A7W7GYA1_9ACTN</name>
<evidence type="ECO:0000256" key="5">
    <source>
        <dbReference type="ARBA" id="ARBA00022676"/>
    </source>
</evidence>
<evidence type="ECO:0000256" key="9">
    <source>
        <dbReference type="ARBA" id="ARBA00022984"/>
    </source>
</evidence>
<dbReference type="Gene3D" id="3.20.20.370">
    <property type="entry name" value="Glycoside hydrolase/deacetylase"/>
    <property type="match status" value="1"/>
</dbReference>
<keyword evidence="11" id="KW-0961">Cell wall biogenesis/degradation</keyword>
<evidence type="ECO:0000256" key="14">
    <source>
        <dbReference type="SAM" id="MobiDB-lite"/>
    </source>
</evidence>
<dbReference type="GO" id="GO:0005975">
    <property type="term" value="P:carbohydrate metabolic process"/>
    <property type="evidence" value="ECO:0007669"/>
    <property type="project" value="InterPro"/>
</dbReference>
<dbReference type="SUPFAM" id="SSF88713">
    <property type="entry name" value="Glycoside hydrolase/deacetylase"/>
    <property type="match status" value="1"/>
</dbReference>
<organism evidence="17 18">
    <name type="scientific">Actinoplanes octamycinicus</name>
    <dbReference type="NCBI Taxonomy" id="135948"/>
    <lineage>
        <taxon>Bacteria</taxon>
        <taxon>Bacillati</taxon>
        <taxon>Actinomycetota</taxon>
        <taxon>Actinomycetes</taxon>
        <taxon>Micromonosporales</taxon>
        <taxon>Micromonosporaceae</taxon>
        <taxon>Actinoplanes</taxon>
    </lineage>
</organism>
<keyword evidence="9" id="KW-0573">Peptidoglycan synthesis</keyword>
<feature type="region of interest" description="Disordered" evidence="14">
    <location>
        <begin position="861"/>
        <end position="939"/>
    </location>
</feature>
<dbReference type="Gene3D" id="1.10.3810.10">
    <property type="entry name" value="Biosynthetic peptidoglycan transglycosylase-like"/>
    <property type="match status" value="1"/>
</dbReference>
<evidence type="ECO:0000256" key="8">
    <source>
        <dbReference type="ARBA" id="ARBA00022960"/>
    </source>
</evidence>
<dbReference type="GO" id="GO:0009002">
    <property type="term" value="F:serine-type D-Ala-D-Ala carboxypeptidase activity"/>
    <property type="evidence" value="ECO:0007669"/>
    <property type="project" value="UniProtKB-EC"/>
</dbReference>
<dbReference type="GO" id="GO:0030288">
    <property type="term" value="C:outer membrane-bounded periplasmic space"/>
    <property type="evidence" value="ECO:0007669"/>
    <property type="project" value="TreeGrafter"/>
</dbReference>
<dbReference type="CDD" id="cd10917">
    <property type="entry name" value="CE4_NodB_like_6s_7s"/>
    <property type="match status" value="1"/>
</dbReference>
<dbReference type="GO" id="GO:0008955">
    <property type="term" value="F:peptidoglycan glycosyltransferase activity"/>
    <property type="evidence" value="ECO:0007669"/>
    <property type="project" value="UniProtKB-EC"/>
</dbReference>
<dbReference type="PANTHER" id="PTHR32282:SF34">
    <property type="entry name" value="PENICILLIN-BINDING PROTEIN 1A"/>
    <property type="match status" value="1"/>
</dbReference>
<keyword evidence="15" id="KW-1133">Transmembrane helix</keyword>
<dbReference type="GO" id="GO:0071555">
    <property type="term" value="P:cell wall organization"/>
    <property type="evidence" value="ECO:0007669"/>
    <property type="project" value="UniProtKB-KW"/>
</dbReference>
<evidence type="ECO:0000256" key="4">
    <source>
        <dbReference type="ARBA" id="ARBA00022670"/>
    </source>
</evidence>
<dbReference type="GO" id="GO:0016810">
    <property type="term" value="F:hydrolase activity, acting on carbon-nitrogen (but not peptide) bonds"/>
    <property type="evidence" value="ECO:0007669"/>
    <property type="project" value="InterPro"/>
</dbReference>
<keyword evidence="18" id="KW-1185">Reference proteome</keyword>
<dbReference type="PROSITE" id="PS51677">
    <property type="entry name" value="NODB"/>
    <property type="match status" value="1"/>
</dbReference>
<keyword evidence="15" id="KW-0472">Membrane</keyword>
<dbReference type="InterPro" id="IPR001264">
    <property type="entry name" value="Glyco_trans_51"/>
</dbReference>
<dbReference type="InterPro" id="IPR036950">
    <property type="entry name" value="PBP_transglycosylase"/>
</dbReference>
<evidence type="ECO:0000313" key="18">
    <source>
        <dbReference type="Proteomes" id="UP000546162"/>
    </source>
</evidence>
<evidence type="ECO:0000313" key="17">
    <source>
        <dbReference type="EMBL" id="MBB4740519.1"/>
    </source>
</evidence>
<keyword evidence="7" id="KW-0378">Hydrolase</keyword>
<evidence type="ECO:0000256" key="12">
    <source>
        <dbReference type="ARBA" id="ARBA00034000"/>
    </source>
</evidence>
<evidence type="ECO:0000256" key="1">
    <source>
        <dbReference type="ARBA" id="ARBA00007090"/>
    </source>
</evidence>
<comment type="catalytic activity">
    <reaction evidence="13">
        <text>[GlcNAc-(1-&gt;4)-Mur2Ac(oyl-L-Ala-gamma-D-Glu-L-Lys-D-Ala-D-Ala)](n)-di-trans,octa-cis-undecaprenyl diphosphate + beta-D-GlcNAc-(1-&gt;4)-Mur2Ac(oyl-L-Ala-gamma-D-Glu-L-Lys-D-Ala-D-Ala)-di-trans,octa-cis-undecaprenyl diphosphate = [GlcNAc-(1-&gt;4)-Mur2Ac(oyl-L-Ala-gamma-D-Glu-L-Lys-D-Ala-D-Ala)](n+1)-di-trans,octa-cis-undecaprenyl diphosphate + di-trans,octa-cis-undecaprenyl diphosphate + H(+)</text>
        <dbReference type="Rhea" id="RHEA:23708"/>
        <dbReference type="Rhea" id="RHEA-COMP:9602"/>
        <dbReference type="Rhea" id="RHEA-COMP:9603"/>
        <dbReference type="ChEBI" id="CHEBI:15378"/>
        <dbReference type="ChEBI" id="CHEBI:58405"/>
        <dbReference type="ChEBI" id="CHEBI:60033"/>
        <dbReference type="ChEBI" id="CHEBI:78435"/>
        <dbReference type="EC" id="2.4.99.28"/>
    </reaction>
</comment>
<proteinExistence type="inferred from homology"/>
<evidence type="ECO:0000256" key="2">
    <source>
        <dbReference type="ARBA" id="ARBA00007739"/>
    </source>
</evidence>
<evidence type="ECO:0000259" key="16">
    <source>
        <dbReference type="PROSITE" id="PS51677"/>
    </source>
</evidence>
<keyword evidence="6" id="KW-0808">Transferase</keyword>
<dbReference type="AlphaFoldDB" id="A0A7W7GYA1"/>
<dbReference type="RefSeq" id="WP_239177564.1">
    <property type="nucleotide sequence ID" value="NZ_BAABFG010000005.1"/>
</dbReference>
<gene>
    <name evidence="17" type="ORF">BJY16_003978</name>
</gene>
<reference evidence="17 18" key="1">
    <citation type="submission" date="2020-08" db="EMBL/GenBank/DDBJ databases">
        <title>Sequencing the genomes of 1000 actinobacteria strains.</title>
        <authorList>
            <person name="Klenk H.-P."/>
        </authorList>
    </citation>
    <scope>NUCLEOTIDE SEQUENCE [LARGE SCALE GENOMIC DNA]</scope>
    <source>
        <strain evidence="17 18">DSM 45809</strain>
    </source>
</reference>
<dbReference type="Pfam" id="PF00905">
    <property type="entry name" value="Transpeptidase"/>
    <property type="match status" value="1"/>
</dbReference>
<accession>A0A7W7GYA1</accession>
<dbReference type="Proteomes" id="UP000546162">
    <property type="component" value="Unassembled WGS sequence"/>
</dbReference>
<protein>
    <submittedName>
        <fullName evidence="17">Membrane peptidoglycan carboxypeptidase</fullName>
    </submittedName>
</protein>
<keyword evidence="15" id="KW-0812">Transmembrane</keyword>
<dbReference type="InterPro" id="IPR050396">
    <property type="entry name" value="Glycosyltr_51/Transpeptidase"/>
</dbReference>
<dbReference type="EMBL" id="JACHNB010000001">
    <property type="protein sequence ID" value="MBB4740519.1"/>
    <property type="molecule type" value="Genomic_DNA"/>
</dbReference>
<sequence length="939" mass="99028">MREESTGHPDPIASQESAEPPKRRPRRRRMVATALAVLTFWCAAGVGAAEAYVESVPVPGAVPQPQASVLYYRDGKTILARVGATDHNDVPLSAISPALRQAVLLAEDRDFYEHAGVSLRGVARAVVADVSGKREGASTITQQYARNAFLTQRVTVDRKMQELALAINLERQYGKDEILARYLNTIYYGRGAYGIAAAANAYFGVTPDRLDFAQSAVLAAVIKDPWGYDPDHDPTAARRRWNWLFATARDAGLIDPATVTYPNVRPAGSAIGGPLGLVVDRVERELAGHGITSQQLHTQGLRVVTTLDQPAQQAAVNAVRAQLHGQPAGLQAALVALDPATGGVRAYYGGERGSGYFDNAAAAHPAASTFKPIVLAAALGQGIAYRSRWDGSSPRLFPDRGVPLRNHDDRQCPECTLQQAMVDSLNTPFYAVTAQIGPGRVRDMAVRLGIPEKYDGHKSLVDVKGDPAPGKTRGDISLGRYPVVPGDLATVYATLAGDGVRHQRHFVESVSGAGGIGYTTRDVATTVVDRKIAADVTTVLKSVVTERGITPGRPAAGKTGTQQYRDTRDNQDAWMAGYTPELASVVWIGKAKPGPLRDARNKRIEGDTMPSSIWRDFTRSALQGRPATPLPQPARVGRTDAGDFGKAGHEVKNPDSVAGRHAAAAGYQPVVHTEHSGKRLALTFDDGPSEDTPAVLDLLAKYHVKATFCVVGENAEWYPQLVRRIVAEGHRLCNHSMHHDDLGIISEAKSRADIAAADAAIAEAAPGATVTYYRAPYGDFGPSARAGGKAGHTPLGWVVDPDDWLLPGAGVIASRIKQQLTPRAVVLVHDGGGDRKQTVVALRTLIPELLAEGWSFDHPETTVAAQPLPGPKPSVTGSAPSGAAAPSTAPAAPSGTAPPSAPVAPSVPVSGAASASPSMSSSAPGQSGSKPGPKGPGGR</sequence>
<evidence type="ECO:0000256" key="11">
    <source>
        <dbReference type="ARBA" id="ARBA00023316"/>
    </source>
</evidence>
<keyword evidence="8" id="KW-0133">Cell shape</keyword>
<dbReference type="GO" id="GO:0009252">
    <property type="term" value="P:peptidoglycan biosynthetic process"/>
    <property type="evidence" value="ECO:0007669"/>
    <property type="project" value="UniProtKB-KW"/>
</dbReference>
<feature type="transmembrane region" description="Helical" evidence="15">
    <location>
        <begin position="30"/>
        <end position="49"/>
    </location>
</feature>
<evidence type="ECO:0000256" key="6">
    <source>
        <dbReference type="ARBA" id="ARBA00022679"/>
    </source>
</evidence>
<evidence type="ECO:0000256" key="7">
    <source>
        <dbReference type="ARBA" id="ARBA00022801"/>
    </source>
</evidence>
<feature type="compositionally biased region" description="Low complexity" evidence="14">
    <location>
        <begin position="873"/>
        <end position="932"/>
    </location>
</feature>
<comment type="catalytic activity">
    <reaction evidence="12">
        <text>Preferential cleavage: (Ac)2-L-Lys-D-Ala-|-D-Ala. Also transpeptidation of peptidyl-alanyl moieties that are N-acyl substituents of D-alanine.</text>
        <dbReference type="EC" id="3.4.16.4"/>
    </reaction>
</comment>
<dbReference type="InterPro" id="IPR023346">
    <property type="entry name" value="Lysozyme-like_dom_sf"/>
</dbReference>
<feature type="region of interest" description="Disordered" evidence="14">
    <location>
        <begin position="1"/>
        <end position="27"/>
    </location>
</feature>
<dbReference type="GO" id="GO:0006508">
    <property type="term" value="P:proteolysis"/>
    <property type="evidence" value="ECO:0007669"/>
    <property type="project" value="UniProtKB-KW"/>
</dbReference>
<dbReference type="InterPro" id="IPR012338">
    <property type="entry name" value="Beta-lactam/transpept-like"/>
</dbReference>
<evidence type="ECO:0000256" key="3">
    <source>
        <dbReference type="ARBA" id="ARBA00022645"/>
    </source>
</evidence>
<dbReference type="InterPro" id="IPR011330">
    <property type="entry name" value="Glyco_hydro/deAcase_b/a-brl"/>
</dbReference>
<comment type="similarity">
    <text evidence="2">In the N-terminal section; belongs to the glycosyltransferase 51 family.</text>
</comment>
<keyword evidence="5" id="KW-0328">Glycosyltransferase</keyword>
<dbReference type="PANTHER" id="PTHR32282">
    <property type="entry name" value="BINDING PROTEIN TRANSPEPTIDASE, PUTATIVE-RELATED"/>
    <property type="match status" value="1"/>
</dbReference>
<dbReference type="GO" id="GO:0008360">
    <property type="term" value="P:regulation of cell shape"/>
    <property type="evidence" value="ECO:0007669"/>
    <property type="project" value="UniProtKB-KW"/>
</dbReference>
<dbReference type="InterPro" id="IPR001460">
    <property type="entry name" value="PCN-bd_Tpept"/>
</dbReference>
<comment type="similarity">
    <text evidence="1">In the C-terminal section; belongs to the transpeptidase family.</text>
</comment>
<evidence type="ECO:0000256" key="15">
    <source>
        <dbReference type="SAM" id="Phobius"/>
    </source>
</evidence>
<comment type="caution">
    <text evidence="17">The sequence shown here is derived from an EMBL/GenBank/DDBJ whole genome shotgun (WGS) entry which is preliminary data.</text>
</comment>
<keyword evidence="10" id="KW-0511">Multifunctional enzyme</keyword>
<dbReference type="Pfam" id="PF00912">
    <property type="entry name" value="Transgly"/>
    <property type="match status" value="1"/>
</dbReference>
<feature type="domain" description="NodB homology" evidence="16">
    <location>
        <begin position="678"/>
        <end position="857"/>
    </location>
</feature>
<dbReference type="InterPro" id="IPR002509">
    <property type="entry name" value="NODB_dom"/>
</dbReference>
<keyword evidence="3 17" id="KW-0121">Carboxypeptidase</keyword>
<dbReference type="FunFam" id="1.10.3810.10:FF:000001">
    <property type="entry name" value="Penicillin-binding protein 1A"/>
    <property type="match status" value="1"/>
</dbReference>
<evidence type="ECO:0000256" key="13">
    <source>
        <dbReference type="ARBA" id="ARBA00049902"/>
    </source>
</evidence>
<dbReference type="Gene3D" id="3.40.710.10">
    <property type="entry name" value="DD-peptidase/beta-lactamase superfamily"/>
    <property type="match status" value="1"/>
</dbReference>
<dbReference type="SUPFAM" id="SSF56601">
    <property type="entry name" value="beta-lactamase/transpeptidase-like"/>
    <property type="match status" value="1"/>
</dbReference>
<dbReference type="SUPFAM" id="SSF53955">
    <property type="entry name" value="Lysozyme-like"/>
    <property type="match status" value="1"/>
</dbReference>
<dbReference type="Pfam" id="PF01522">
    <property type="entry name" value="Polysacc_deac_1"/>
    <property type="match status" value="1"/>
</dbReference>
<keyword evidence="4" id="KW-0645">Protease</keyword>
<dbReference type="GO" id="GO:0008658">
    <property type="term" value="F:penicillin binding"/>
    <property type="evidence" value="ECO:0007669"/>
    <property type="project" value="InterPro"/>
</dbReference>
<evidence type="ECO:0000256" key="10">
    <source>
        <dbReference type="ARBA" id="ARBA00023268"/>
    </source>
</evidence>